<organism evidence="3 4">
    <name type="scientific">[Myrmecia] bisecta</name>
    <dbReference type="NCBI Taxonomy" id="41462"/>
    <lineage>
        <taxon>Eukaryota</taxon>
        <taxon>Viridiplantae</taxon>
        <taxon>Chlorophyta</taxon>
        <taxon>core chlorophytes</taxon>
        <taxon>Trebouxiophyceae</taxon>
        <taxon>Trebouxiales</taxon>
        <taxon>Trebouxiaceae</taxon>
        <taxon>Myrmecia</taxon>
    </lineage>
</organism>
<feature type="compositionally biased region" description="Gly residues" evidence="1">
    <location>
        <begin position="59"/>
        <end position="87"/>
    </location>
</feature>
<proteinExistence type="predicted"/>
<feature type="region of interest" description="Disordered" evidence="1">
    <location>
        <begin position="163"/>
        <end position="187"/>
    </location>
</feature>
<accession>A0AAW1PRI9</accession>
<name>A0AAW1PRI9_9CHLO</name>
<keyword evidence="4" id="KW-1185">Reference proteome</keyword>
<keyword evidence="2" id="KW-0472">Membrane</keyword>
<evidence type="ECO:0000313" key="3">
    <source>
        <dbReference type="EMBL" id="KAK9811397.1"/>
    </source>
</evidence>
<keyword evidence="2" id="KW-0812">Transmembrane</keyword>
<gene>
    <name evidence="3" type="ORF">WJX72_003279</name>
</gene>
<evidence type="ECO:0000256" key="2">
    <source>
        <dbReference type="SAM" id="Phobius"/>
    </source>
</evidence>
<dbReference type="AlphaFoldDB" id="A0AAW1PRI9"/>
<feature type="transmembrane region" description="Helical" evidence="2">
    <location>
        <begin position="106"/>
        <end position="124"/>
    </location>
</feature>
<dbReference type="Proteomes" id="UP001489004">
    <property type="component" value="Unassembled WGS sequence"/>
</dbReference>
<reference evidence="3 4" key="1">
    <citation type="journal article" date="2024" name="Nat. Commun.">
        <title>Phylogenomics reveals the evolutionary origins of lichenization in chlorophyte algae.</title>
        <authorList>
            <person name="Puginier C."/>
            <person name="Libourel C."/>
            <person name="Otte J."/>
            <person name="Skaloud P."/>
            <person name="Haon M."/>
            <person name="Grisel S."/>
            <person name="Petersen M."/>
            <person name="Berrin J.G."/>
            <person name="Delaux P.M."/>
            <person name="Dal Grande F."/>
            <person name="Keller J."/>
        </authorList>
    </citation>
    <scope>NUCLEOTIDE SEQUENCE [LARGE SCALE GENOMIC DNA]</scope>
    <source>
        <strain evidence="3 4">SAG 2043</strain>
    </source>
</reference>
<keyword evidence="2" id="KW-1133">Transmembrane helix</keyword>
<feature type="compositionally biased region" description="Low complexity" evidence="1">
    <location>
        <begin position="88"/>
        <end position="102"/>
    </location>
</feature>
<protein>
    <submittedName>
        <fullName evidence="3">Uncharacterized protein</fullName>
    </submittedName>
</protein>
<feature type="compositionally biased region" description="Low complexity" evidence="1">
    <location>
        <begin position="163"/>
        <end position="174"/>
    </location>
</feature>
<comment type="caution">
    <text evidence="3">The sequence shown here is derived from an EMBL/GenBank/DDBJ whole genome shotgun (WGS) entry which is preliminary data.</text>
</comment>
<feature type="region of interest" description="Disordered" evidence="1">
    <location>
        <begin position="55"/>
        <end position="102"/>
    </location>
</feature>
<dbReference type="EMBL" id="JALJOR010000009">
    <property type="protein sequence ID" value="KAK9811397.1"/>
    <property type="molecule type" value="Genomic_DNA"/>
</dbReference>
<sequence length="187" mass="19079">MEWVDRRVEEIGEEWHDKINVESGRIMAVFPFPKVREGPAAGLMIRPPEIWYPPDPRMYGGGRPPSSGGGSSSGGGRGGAGGGGGSSGELSGESSGESSGVPSREGLVALSLALLVCGAAWWLIRTMLRAYENALVLAASPHPAPVFPSSLSGYGTRLAAGTLGKAAAGSTPPAGGSGNDRRHNAAK</sequence>
<evidence type="ECO:0000256" key="1">
    <source>
        <dbReference type="SAM" id="MobiDB-lite"/>
    </source>
</evidence>
<evidence type="ECO:0000313" key="4">
    <source>
        <dbReference type="Proteomes" id="UP001489004"/>
    </source>
</evidence>